<dbReference type="AlphaFoldDB" id="A0A8J5UNP5"/>
<dbReference type="EMBL" id="JAAOIC020000068">
    <property type="protein sequence ID" value="KAG8034142.1"/>
    <property type="molecule type" value="Genomic_DNA"/>
</dbReference>
<reference evidence="2" key="2">
    <citation type="submission" date="2021-04" db="EMBL/GenBank/DDBJ databases">
        <title>Genome-wide patterns of bracovirus chromosomal integration into multiple host tissues during parasitism.</title>
        <authorList>
            <person name="Chebbi M.A.C."/>
        </authorList>
    </citation>
    <scope>NUCLEOTIDE SEQUENCE</scope>
    <source>
        <tissue evidence="2">Whole body</tissue>
    </source>
</reference>
<dbReference type="Proteomes" id="UP000729913">
    <property type="component" value="Unassembled WGS sequence"/>
</dbReference>
<protein>
    <submittedName>
        <fullName evidence="2">Uncharacterized protein</fullName>
    </submittedName>
</protein>
<reference evidence="2" key="1">
    <citation type="submission" date="2020-03" db="EMBL/GenBank/DDBJ databases">
        <authorList>
            <person name="Chebbi M.A."/>
            <person name="Drezen J.M."/>
        </authorList>
    </citation>
    <scope>NUCLEOTIDE SEQUENCE</scope>
    <source>
        <tissue evidence="2">Whole body</tissue>
    </source>
</reference>
<keyword evidence="1" id="KW-1133">Transmembrane helix</keyword>
<keyword evidence="1" id="KW-0812">Transmembrane</keyword>
<name>A0A8J5UNP5_9HYME</name>
<sequence>MVFREFNRLAGKLQASAKLQPLFPLKPTPLNKTDAPKMIYDTVRTKPVSVDRAATASYSTIPPELEAKMKKFQMDTTKPVFLMGGTPDKILFGFTCALTVFGLGMSAKFYWPYIWTK</sequence>
<keyword evidence="1" id="KW-0472">Membrane</keyword>
<proteinExistence type="predicted"/>
<evidence type="ECO:0000313" key="3">
    <source>
        <dbReference type="Proteomes" id="UP000729913"/>
    </source>
</evidence>
<evidence type="ECO:0000256" key="1">
    <source>
        <dbReference type="SAM" id="Phobius"/>
    </source>
</evidence>
<dbReference type="OrthoDB" id="5966508at2759"/>
<organism evidence="2 3">
    <name type="scientific">Cotesia typhae</name>
    <dbReference type="NCBI Taxonomy" id="2053667"/>
    <lineage>
        <taxon>Eukaryota</taxon>
        <taxon>Metazoa</taxon>
        <taxon>Ecdysozoa</taxon>
        <taxon>Arthropoda</taxon>
        <taxon>Hexapoda</taxon>
        <taxon>Insecta</taxon>
        <taxon>Pterygota</taxon>
        <taxon>Neoptera</taxon>
        <taxon>Endopterygota</taxon>
        <taxon>Hymenoptera</taxon>
        <taxon>Apocrita</taxon>
        <taxon>Ichneumonoidea</taxon>
        <taxon>Braconidae</taxon>
        <taxon>Microgastrinae</taxon>
        <taxon>Cotesia</taxon>
    </lineage>
</organism>
<gene>
    <name evidence="2" type="ORF">G9C98_001226</name>
</gene>
<feature type="transmembrane region" description="Helical" evidence="1">
    <location>
        <begin position="90"/>
        <end position="111"/>
    </location>
</feature>
<evidence type="ECO:0000313" key="2">
    <source>
        <dbReference type="EMBL" id="KAG8034142.1"/>
    </source>
</evidence>
<accession>A0A8J5UNP5</accession>
<keyword evidence="3" id="KW-1185">Reference proteome</keyword>
<comment type="caution">
    <text evidence="2">The sequence shown here is derived from an EMBL/GenBank/DDBJ whole genome shotgun (WGS) entry which is preliminary data.</text>
</comment>